<gene>
    <name evidence="1" type="ORF">AWW67_13440</name>
</gene>
<protein>
    <submittedName>
        <fullName evidence="1">Uncharacterized protein</fullName>
    </submittedName>
</protein>
<accession>A0A150XKY1</accession>
<evidence type="ECO:0000313" key="2">
    <source>
        <dbReference type="Proteomes" id="UP000075663"/>
    </source>
</evidence>
<proteinExistence type="predicted"/>
<comment type="caution">
    <text evidence="1">The sequence shown here is derived from an EMBL/GenBank/DDBJ whole genome shotgun (WGS) entry which is preliminary data.</text>
</comment>
<evidence type="ECO:0000313" key="1">
    <source>
        <dbReference type="EMBL" id="KYG79373.1"/>
    </source>
</evidence>
<reference evidence="1 2" key="1">
    <citation type="submission" date="2016-01" db="EMBL/GenBank/DDBJ databases">
        <title>Genome sequencing of Roseivirga seohaensis SW-152.</title>
        <authorList>
            <person name="Selvaratnam C."/>
            <person name="Thevarajoo S."/>
            <person name="Goh K.M."/>
            <person name="Ee R."/>
            <person name="Chan K.-G."/>
            <person name="Chong C.S."/>
        </authorList>
    </citation>
    <scope>NUCLEOTIDE SEQUENCE [LARGE SCALE GENOMIC DNA]</scope>
    <source>
        <strain evidence="1 2">SW-152</strain>
    </source>
</reference>
<sequence>MEDEKDNYDEIMKIMQVATNAFWGANIPKHEIPHVLADYIVISIIGMCEEEGEELTEKAVMSVIERMKNTLNDWKLGKGGFDYRNWKMN</sequence>
<dbReference type="EMBL" id="LRPB01000049">
    <property type="protein sequence ID" value="KYG79373.1"/>
    <property type="molecule type" value="Genomic_DNA"/>
</dbReference>
<dbReference type="AlphaFoldDB" id="A0A150XKY1"/>
<dbReference type="RefSeq" id="WP_062303519.1">
    <property type="nucleotide sequence ID" value="NZ_LRPB01000049.1"/>
</dbReference>
<dbReference type="Proteomes" id="UP000075663">
    <property type="component" value="Unassembled WGS sequence"/>
</dbReference>
<name>A0A150XKY1_9BACT</name>
<organism evidence="1 2">
    <name type="scientific">Roseivirga seohaensis</name>
    <dbReference type="NCBI Taxonomy" id="1914963"/>
    <lineage>
        <taxon>Bacteria</taxon>
        <taxon>Pseudomonadati</taxon>
        <taxon>Bacteroidota</taxon>
        <taxon>Cytophagia</taxon>
        <taxon>Cytophagales</taxon>
        <taxon>Roseivirgaceae</taxon>
        <taxon>Roseivirga</taxon>
    </lineage>
</organism>